<dbReference type="EMBL" id="LR215037">
    <property type="protein sequence ID" value="VEU75331.1"/>
    <property type="molecule type" value="Genomic_DNA"/>
</dbReference>
<protein>
    <submittedName>
        <fullName evidence="3">Potassium uptake protein KtrA</fullName>
    </submittedName>
</protein>
<dbReference type="Pfam" id="PF02254">
    <property type="entry name" value="TrkA_N"/>
    <property type="match status" value="1"/>
</dbReference>
<name>A0A449B401_9BACT</name>
<dbReference type="InterPro" id="IPR003148">
    <property type="entry name" value="RCK_N"/>
</dbReference>
<dbReference type="PANTHER" id="PTHR43833">
    <property type="entry name" value="POTASSIUM CHANNEL PROTEIN 2-RELATED-RELATED"/>
    <property type="match status" value="1"/>
</dbReference>
<keyword evidence="4" id="KW-1185">Reference proteome</keyword>
<dbReference type="OrthoDB" id="9776294at2"/>
<dbReference type="RefSeq" id="WP_129646356.1">
    <property type="nucleotide sequence ID" value="NZ_LR215037.1"/>
</dbReference>
<dbReference type="Gene3D" id="3.30.70.1450">
    <property type="entry name" value="Regulator of K+ conductance, C-terminal domain"/>
    <property type="match status" value="1"/>
</dbReference>
<dbReference type="Pfam" id="PF02080">
    <property type="entry name" value="TrkA_C"/>
    <property type="match status" value="1"/>
</dbReference>
<dbReference type="InterPro" id="IPR036291">
    <property type="entry name" value="NAD(P)-bd_dom_sf"/>
</dbReference>
<feature type="domain" description="RCK C-terminal" evidence="2">
    <location>
        <begin position="139"/>
        <end position="221"/>
    </location>
</feature>
<gene>
    <name evidence="3" type="primary">ktrA</name>
    <name evidence="3" type="ORF">NCTC10168_00249</name>
</gene>
<reference evidence="3 4" key="1">
    <citation type="submission" date="2019-01" db="EMBL/GenBank/DDBJ databases">
        <authorList>
            <consortium name="Pathogen Informatics"/>
        </authorList>
    </citation>
    <scope>NUCLEOTIDE SEQUENCE [LARGE SCALE GENOMIC DNA]</scope>
    <source>
        <strain evidence="3 4">NCTC10168</strain>
    </source>
</reference>
<dbReference type="PROSITE" id="PS51201">
    <property type="entry name" value="RCK_N"/>
    <property type="match status" value="1"/>
</dbReference>
<evidence type="ECO:0000259" key="1">
    <source>
        <dbReference type="PROSITE" id="PS51201"/>
    </source>
</evidence>
<dbReference type="Proteomes" id="UP000290243">
    <property type="component" value="Chromosome"/>
</dbReference>
<dbReference type="PROSITE" id="PS51202">
    <property type="entry name" value="RCK_C"/>
    <property type="match status" value="1"/>
</dbReference>
<proteinExistence type="predicted"/>
<dbReference type="GO" id="GO:0008324">
    <property type="term" value="F:monoatomic cation transmembrane transporter activity"/>
    <property type="evidence" value="ECO:0007669"/>
    <property type="project" value="InterPro"/>
</dbReference>
<accession>A0A449B401</accession>
<dbReference type="KEGG" id="mmau:NCTC10168_00249"/>
<dbReference type="InterPro" id="IPR050721">
    <property type="entry name" value="Trk_Ktr_HKT_K-transport"/>
</dbReference>
<dbReference type="InterPro" id="IPR006037">
    <property type="entry name" value="RCK_C"/>
</dbReference>
<dbReference type="SUPFAM" id="SSF51735">
    <property type="entry name" value="NAD(P)-binding Rossmann-fold domains"/>
    <property type="match status" value="1"/>
</dbReference>
<dbReference type="AlphaFoldDB" id="A0A449B401"/>
<evidence type="ECO:0000313" key="4">
    <source>
        <dbReference type="Proteomes" id="UP000290243"/>
    </source>
</evidence>
<evidence type="ECO:0000313" key="3">
    <source>
        <dbReference type="EMBL" id="VEU75331.1"/>
    </source>
</evidence>
<dbReference type="SUPFAM" id="SSF116726">
    <property type="entry name" value="TrkA C-terminal domain-like"/>
    <property type="match status" value="1"/>
</dbReference>
<feature type="domain" description="RCK N-terminal" evidence="1">
    <location>
        <begin position="5"/>
        <end position="121"/>
    </location>
</feature>
<evidence type="ECO:0000259" key="2">
    <source>
        <dbReference type="PROSITE" id="PS51202"/>
    </source>
</evidence>
<sequence>MFKKTQDICVIGAGRFGSAVIDQLSKMNTSLLLIDKGEEILKEYADIAQKVVVADAANMKSLKALNIHEIDTVVVAVADNIEIVAALLELKVKNIIARAKTERHARVLNQIGVNVIIQPELEAGTRTALIAANQNFIKFSKNLIEVGDDFVMGTTLLNNPQYDSKAIKDVNFNKFGVSVVLVKRGTQNILPNGLTMLYKDDLLTLIGKVQDVTDVIGELNKQ</sequence>
<organism evidence="3 4">
    <name type="scientific">Mycoplasmopsis maculosa</name>
    <dbReference type="NCBI Taxonomy" id="114885"/>
    <lineage>
        <taxon>Bacteria</taxon>
        <taxon>Bacillati</taxon>
        <taxon>Mycoplasmatota</taxon>
        <taxon>Mycoplasmoidales</taxon>
        <taxon>Metamycoplasmataceae</taxon>
        <taxon>Mycoplasmopsis</taxon>
    </lineage>
</organism>
<dbReference type="InterPro" id="IPR036721">
    <property type="entry name" value="RCK_C_sf"/>
</dbReference>
<dbReference type="GO" id="GO:0006813">
    <property type="term" value="P:potassium ion transport"/>
    <property type="evidence" value="ECO:0007669"/>
    <property type="project" value="InterPro"/>
</dbReference>
<dbReference type="PANTHER" id="PTHR43833:SF7">
    <property type="entry name" value="KTR SYSTEM POTASSIUM UPTAKE PROTEIN C"/>
    <property type="match status" value="1"/>
</dbReference>
<dbReference type="Gene3D" id="3.40.50.720">
    <property type="entry name" value="NAD(P)-binding Rossmann-like Domain"/>
    <property type="match status" value="1"/>
</dbReference>